<dbReference type="PRINTS" id="PR00420">
    <property type="entry name" value="RNGMNOXGNASE"/>
</dbReference>
<evidence type="ECO:0000256" key="3">
    <source>
        <dbReference type="ARBA" id="ARBA00022827"/>
    </source>
</evidence>
<sequence length="460" mass="50867">MSADRKAGISLSFVIVGAGIAGLAAAYRLRVAGHEVCILEKRNGPATGETAITLPPNMSRILYRWGLESKLQELALHRTAMTFKSCETGETTIEYLYSEGIIQDLGAATLMMKHKDLHSILYALAVEIGVDIRFSAEVSSIDPWAPSVTLSSSEVVTADVVVGADGIKSVVRPYVSGGQNEADTDDIPVPLDAMTGDGELRLLLETPTATIWRGKGHTIYGCPLSGDRGYSLKMAFPPGGYEVGEDYDQTYEAAKLHLDTSSCEPRVQKLLRRMERFYPVIWKVRPALASLLHDSKKVVLIGEAAHTVVPNLVHNAALGIEDAAVLAELASRIRRQDEVERLLSAYDEIRYSRGLALVYSEVANMRMMCMISEESDHPYSKQFSEDQDIWVRSPTVVGIPDDTIDPEIMLRWDRHLKTLNHDVYDDVDEWWHVWGRYMRGDLEEDAHGSVATGKAASFGK</sequence>
<feature type="domain" description="FAD-binding" evidence="6">
    <location>
        <begin position="14"/>
        <end position="357"/>
    </location>
</feature>
<proteinExistence type="inferred from homology"/>
<dbReference type="Proteomes" id="UP000305948">
    <property type="component" value="Unassembled WGS sequence"/>
</dbReference>
<organism evidence="7 8">
    <name type="scientific">Heliocybe sulcata</name>
    <dbReference type="NCBI Taxonomy" id="5364"/>
    <lineage>
        <taxon>Eukaryota</taxon>
        <taxon>Fungi</taxon>
        <taxon>Dikarya</taxon>
        <taxon>Basidiomycota</taxon>
        <taxon>Agaricomycotina</taxon>
        <taxon>Agaricomycetes</taxon>
        <taxon>Gloeophyllales</taxon>
        <taxon>Gloeophyllaceae</taxon>
        <taxon>Heliocybe</taxon>
    </lineage>
</organism>
<accession>A0A5C3NEQ7</accession>
<keyword evidence="2" id="KW-0285">Flavoprotein</keyword>
<dbReference type="PANTHER" id="PTHR13789">
    <property type="entry name" value="MONOOXYGENASE"/>
    <property type="match status" value="1"/>
</dbReference>
<evidence type="ECO:0000313" key="7">
    <source>
        <dbReference type="EMBL" id="TFK52021.1"/>
    </source>
</evidence>
<dbReference type="InterPro" id="IPR050493">
    <property type="entry name" value="FAD-dep_Monooxygenase_BioMet"/>
</dbReference>
<keyword evidence="5" id="KW-0503">Monooxygenase</keyword>
<dbReference type="PANTHER" id="PTHR13789:SF147">
    <property type="entry name" value="PUTATIVE (AFU_ORTHOLOGUE AFUA_2G01950)-RELATED"/>
    <property type="match status" value="1"/>
</dbReference>
<dbReference type="STRING" id="5364.A0A5C3NEQ7"/>
<dbReference type="InterPro" id="IPR002938">
    <property type="entry name" value="FAD-bd"/>
</dbReference>
<dbReference type="OrthoDB" id="9993796at2759"/>
<dbReference type="Gene3D" id="3.50.50.60">
    <property type="entry name" value="FAD/NAD(P)-binding domain"/>
    <property type="match status" value="1"/>
</dbReference>
<dbReference type="InterPro" id="IPR036188">
    <property type="entry name" value="FAD/NAD-bd_sf"/>
</dbReference>
<protein>
    <submittedName>
        <fullName evidence="7">FAD/NAD(P)-binding domain-containing protein</fullName>
    </submittedName>
</protein>
<evidence type="ECO:0000259" key="6">
    <source>
        <dbReference type="Pfam" id="PF01494"/>
    </source>
</evidence>
<dbReference type="SUPFAM" id="SSF51905">
    <property type="entry name" value="FAD/NAD(P)-binding domain"/>
    <property type="match status" value="1"/>
</dbReference>
<evidence type="ECO:0000256" key="5">
    <source>
        <dbReference type="ARBA" id="ARBA00023033"/>
    </source>
</evidence>
<evidence type="ECO:0000256" key="4">
    <source>
        <dbReference type="ARBA" id="ARBA00023002"/>
    </source>
</evidence>
<keyword evidence="4" id="KW-0560">Oxidoreductase</keyword>
<name>A0A5C3NEQ7_9AGAM</name>
<keyword evidence="8" id="KW-1185">Reference proteome</keyword>
<comment type="similarity">
    <text evidence="1">Belongs to the paxM FAD-dependent monooxygenase family.</text>
</comment>
<dbReference type="GO" id="GO:0004497">
    <property type="term" value="F:monooxygenase activity"/>
    <property type="evidence" value="ECO:0007669"/>
    <property type="project" value="UniProtKB-KW"/>
</dbReference>
<dbReference type="EMBL" id="ML213510">
    <property type="protein sequence ID" value="TFK52021.1"/>
    <property type="molecule type" value="Genomic_DNA"/>
</dbReference>
<reference evidence="7 8" key="1">
    <citation type="journal article" date="2019" name="Nat. Ecol. Evol.">
        <title>Megaphylogeny resolves global patterns of mushroom evolution.</title>
        <authorList>
            <person name="Varga T."/>
            <person name="Krizsan K."/>
            <person name="Foldi C."/>
            <person name="Dima B."/>
            <person name="Sanchez-Garcia M."/>
            <person name="Sanchez-Ramirez S."/>
            <person name="Szollosi G.J."/>
            <person name="Szarkandi J.G."/>
            <person name="Papp V."/>
            <person name="Albert L."/>
            <person name="Andreopoulos W."/>
            <person name="Angelini C."/>
            <person name="Antonin V."/>
            <person name="Barry K.W."/>
            <person name="Bougher N.L."/>
            <person name="Buchanan P."/>
            <person name="Buyck B."/>
            <person name="Bense V."/>
            <person name="Catcheside P."/>
            <person name="Chovatia M."/>
            <person name="Cooper J."/>
            <person name="Damon W."/>
            <person name="Desjardin D."/>
            <person name="Finy P."/>
            <person name="Geml J."/>
            <person name="Haridas S."/>
            <person name="Hughes K."/>
            <person name="Justo A."/>
            <person name="Karasinski D."/>
            <person name="Kautmanova I."/>
            <person name="Kiss B."/>
            <person name="Kocsube S."/>
            <person name="Kotiranta H."/>
            <person name="LaButti K.M."/>
            <person name="Lechner B.E."/>
            <person name="Liimatainen K."/>
            <person name="Lipzen A."/>
            <person name="Lukacs Z."/>
            <person name="Mihaltcheva S."/>
            <person name="Morgado L.N."/>
            <person name="Niskanen T."/>
            <person name="Noordeloos M.E."/>
            <person name="Ohm R.A."/>
            <person name="Ortiz-Santana B."/>
            <person name="Ovrebo C."/>
            <person name="Racz N."/>
            <person name="Riley R."/>
            <person name="Savchenko A."/>
            <person name="Shiryaev A."/>
            <person name="Soop K."/>
            <person name="Spirin V."/>
            <person name="Szebenyi C."/>
            <person name="Tomsovsky M."/>
            <person name="Tulloss R.E."/>
            <person name="Uehling J."/>
            <person name="Grigoriev I.V."/>
            <person name="Vagvolgyi C."/>
            <person name="Papp T."/>
            <person name="Martin F.M."/>
            <person name="Miettinen O."/>
            <person name="Hibbett D.S."/>
            <person name="Nagy L.G."/>
        </authorList>
    </citation>
    <scope>NUCLEOTIDE SEQUENCE [LARGE SCALE GENOMIC DNA]</scope>
    <source>
        <strain evidence="7 8">OMC1185</strain>
    </source>
</reference>
<dbReference type="GO" id="GO:0071949">
    <property type="term" value="F:FAD binding"/>
    <property type="evidence" value="ECO:0007669"/>
    <property type="project" value="InterPro"/>
</dbReference>
<evidence type="ECO:0000313" key="8">
    <source>
        <dbReference type="Proteomes" id="UP000305948"/>
    </source>
</evidence>
<gene>
    <name evidence="7" type="ORF">OE88DRAFT_1628700</name>
</gene>
<evidence type="ECO:0000256" key="2">
    <source>
        <dbReference type="ARBA" id="ARBA00022630"/>
    </source>
</evidence>
<evidence type="ECO:0000256" key="1">
    <source>
        <dbReference type="ARBA" id="ARBA00007992"/>
    </source>
</evidence>
<dbReference type="AlphaFoldDB" id="A0A5C3NEQ7"/>
<dbReference type="Pfam" id="PF01494">
    <property type="entry name" value="FAD_binding_3"/>
    <property type="match status" value="1"/>
</dbReference>
<keyword evidence="3" id="KW-0274">FAD</keyword>